<sequence>MLKIYIWVWFVGLRGHKEMKSKKKDKNILVKITHDLWIQMKYVESIKKAKREVTQRNANEKV</sequence>
<dbReference type="EMBL" id="LAZR01001474">
    <property type="protein sequence ID" value="KKN44032.1"/>
    <property type="molecule type" value="Genomic_DNA"/>
</dbReference>
<accession>A0A0F9R463</accession>
<gene>
    <name evidence="1" type="ORF">LCGC14_0697270</name>
</gene>
<name>A0A0F9R463_9ZZZZ</name>
<comment type="caution">
    <text evidence="1">The sequence shown here is derived from an EMBL/GenBank/DDBJ whole genome shotgun (WGS) entry which is preliminary data.</text>
</comment>
<evidence type="ECO:0000313" key="1">
    <source>
        <dbReference type="EMBL" id="KKN44032.1"/>
    </source>
</evidence>
<proteinExistence type="predicted"/>
<dbReference type="AlphaFoldDB" id="A0A0F9R463"/>
<reference evidence="1" key="1">
    <citation type="journal article" date="2015" name="Nature">
        <title>Complex archaea that bridge the gap between prokaryotes and eukaryotes.</title>
        <authorList>
            <person name="Spang A."/>
            <person name="Saw J.H."/>
            <person name="Jorgensen S.L."/>
            <person name="Zaremba-Niedzwiedzka K."/>
            <person name="Martijn J."/>
            <person name="Lind A.E."/>
            <person name="van Eijk R."/>
            <person name="Schleper C."/>
            <person name="Guy L."/>
            <person name="Ettema T.J."/>
        </authorList>
    </citation>
    <scope>NUCLEOTIDE SEQUENCE</scope>
</reference>
<protein>
    <submittedName>
        <fullName evidence="1">Uncharacterized protein</fullName>
    </submittedName>
</protein>
<organism evidence="1">
    <name type="scientific">marine sediment metagenome</name>
    <dbReference type="NCBI Taxonomy" id="412755"/>
    <lineage>
        <taxon>unclassified sequences</taxon>
        <taxon>metagenomes</taxon>
        <taxon>ecological metagenomes</taxon>
    </lineage>
</organism>